<dbReference type="RefSeq" id="WP_128356354.1">
    <property type="nucleotide sequence ID" value="NZ_CP022987.1"/>
</dbReference>
<gene>
    <name evidence="2" type="ORF">CKA81_16930</name>
</gene>
<dbReference type="EMBL" id="CP022987">
    <property type="protein sequence ID" value="QAA95360.1"/>
    <property type="molecule type" value="Genomic_DNA"/>
</dbReference>
<protein>
    <submittedName>
        <fullName evidence="2">Cytochrome P450</fullName>
    </submittedName>
</protein>
<name>A0A410GGF6_9BURK</name>
<dbReference type="GO" id="GO:0020037">
    <property type="term" value="F:heme binding"/>
    <property type="evidence" value="ECO:0007669"/>
    <property type="project" value="InterPro"/>
</dbReference>
<dbReference type="SUPFAM" id="SSF48264">
    <property type="entry name" value="Cytochrome P450"/>
    <property type="match status" value="1"/>
</dbReference>
<dbReference type="InterPro" id="IPR001128">
    <property type="entry name" value="Cyt_P450"/>
</dbReference>
<dbReference type="Gene3D" id="1.10.630.10">
    <property type="entry name" value="Cytochrome P450"/>
    <property type="match status" value="1"/>
</dbReference>
<organism evidence="2 3">
    <name type="scientific">Pollutimonas thiosulfatoxidans</name>
    <dbReference type="NCBI Taxonomy" id="2028345"/>
    <lineage>
        <taxon>Bacteria</taxon>
        <taxon>Pseudomonadati</taxon>
        <taxon>Pseudomonadota</taxon>
        <taxon>Betaproteobacteria</taxon>
        <taxon>Burkholderiales</taxon>
        <taxon>Alcaligenaceae</taxon>
        <taxon>Pollutimonas</taxon>
    </lineage>
</organism>
<keyword evidence="3" id="KW-1185">Reference proteome</keyword>
<evidence type="ECO:0000313" key="2">
    <source>
        <dbReference type="EMBL" id="QAA95360.1"/>
    </source>
</evidence>
<dbReference type="GO" id="GO:0004497">
    <property type="term" value="F:monooxygenase activity"/>
    <property type="evidence" value="ECO:0007669"/>
    <property type="project" value="InterPro"/>
</dbReference>
<evidence type="ECO:0000313" key="3">
    <source>
        <dbReference type="Proteomes" id="UP000283474"/>
    </source>
</evidence>
<dbReference type="GO" id="GO:0005506">
    <property type="term" value="F:iron ion binding"/>
    <property type="evidence" value="ECO:0007669"/>
    <property type="project" value="InterPro"/>
</dbReference>
<dbReference type="Proteomes" id="UP000283474">
    <property type="component" value="Chromosome"/>
</dbReference>
<proteinExistence type="inferred from homology"/>
<evidence type="ECO:0000256" key="1">
    <source>
        <dbReference type="ARBA" id="ARBA00010617"/>
    </source>
</evidence>
<dbReference type="CDD" id="cd11079">
    <property type="entry name" value="Cyp_unk"/>
    <property type="match status" value="1"/>
</dbReference>
<sequence>MTDHMPDDLSAIDRDLRAYTDELRPRHGVVRNIQGEWVLLRHDLVVQAAQDHDRFSNAVSSHLQVPNGIDAAEHTAYREALDDFLSPAALAPFVKAFRQVASDLVASLPRNVPVDAVSEFGVRFAVRAQSAWLSWPTELEDRLVDWVAQNHAATRSGDRSRMRQVAQAFDDLVRSVMLPRRGVESKHDLNDVTARLMRTEVNGRPLSDAEIVSILRNWTGGDLGSIAQCIGVLLHCLATRPFLQDHLRNGVPAAEFDAIIDEILRVDDPFISNRRVTTCPVTIGGVDLPQGARVKLNWTSANRDEAVFGDPDAMEPDRNAEHNLVYGIGKHVCPGRHLATLEMRIALQELLAATLSVALGPQHLAQRAVSPVGGWAKLAIVLT</sequence>
<dbReference type="AlphaFoldDB" id="A0A410GGF6"/>
<dbReference type="PANTHER" id="PTHR46696">
    <property type="entry name" value="P450, PUTATIVE (EUROFUNG)-RELATED"/>
    <property type="match status" value="1"/>
</dbReference>
<reference evidence="2 3" key="1">
    <citation type="submission" date="2017-08" db="EMBL/GenBank/DDBJ databases">
        <authorList>
            <person name="Park S.-J."/>
            <person name="Kim H."/>
        </authorList>
    </citation>
    <scope>NUCLEOTIDE SEQUENCE [LARGE SCALE GENOMIC DNA]</scope>
    <source>
        <strain evidence="3">ye3</strain>
    </source>
</reference>
<dbReference type="OrthoDB" id="4168525at2"/>
<dbReference type="Pfam" id="PF00067">
    <property type="entry name" value="p450"/>
    <property type="match status" value="1"/>
</dbReference>
<dbReference type="KEGG" id="pus:CKA81_16930"/>
<dbReference type="InterPro" id="IPR036396">
    <property type="entry name" value="Cyt_P450_sf"/>
</dbReference>
<dbReference type="GO" id="GO:0016705">
    <property type="term" value="F:oxidoreductase activity, acting on paired donors, with incorporation or reduction of molecular oxygen"/>
    <property type="evidence" value="ECO:0007669"/>
    <property type="project" value="InterPro"/>
</dbReference>
<dbReference type="PANTHER" id="PTHR46696:SF6">
    <property type="entry name" value="P450, PUTATIVE (EUROFUNG)-RELATED"/>
    <property type="match status" value="1"/>
</dbReference>
<accession>A0A410GGF6</accession>
<comment type="similarity">
    <text evidence="1">Belongs to the cytochrome P450 family.</text>
</comment>